<protein>
    <submittedName>
        <fullName evidence="3">Uncharacterized protein</fullName>
    </submittedName>
</protein>
<sequence length="153" mass="17654">MAKGKTKGKRGGIRPGAGNPYKWKHRETKPVRLPIVLIPKILEIAQLIDGQEYINRVEHEFDDEEGKPKYYNGYYAGELSYLRIGNDELASEVRNLRKENEALKAQLMELNNGVLPEPLPDFSNLLLVREPKPLAKQDRRKKRKGIFFVEKQV</sequence>
<organism evidence="3">
    <name type="scientific">uncultured Microcoleus sp</name>
    <dbReference type="NCBI Taxonomy" id="259945"/>
    <lineage>
        <taxon>Bacteria</taxon>
        <taxon>Bacillati</taxon>
        <taxon>Cyanobacteriota</taxon>
        <taxon>Cyanophyceae</taxon>
        <taxon>Oscillatoriophycideae</taxon>
        <taxon>Oscillatoriales</taxon>
        <taxon>Microcoleaceae</taxon>
        <taxon>Microcoleus</taxon>
        <taxon>environmental samples</taxon>
    </lineage>
</organism>
<dbReference type="AlphaFoldDB" id="A0A6J4LJW3"/>
<feature type="region of interest" description="Disordered" evidence="2">
    <location>
        <begin position="1"/>
        <end position="24"/>
    </location>
</feature>
<evidence type="ECO:0000313" key="3">
    <source>
        <dbReference type="EMBL" id="CAA9335581.1"/>
    </source>
</evidence>
<feature type="coiled-coil region" evidence="1">
    <location>
        <begin position="86"/>
        <end position="113"/>
    </location>
</feature>
<proteinExistence type="predicted"/>
<dbReference type="EMBL" id="CADCTZ010000354">
    <property type="protein sequence ID" value="CAA9335581.1"/>
    <property type="molecule type" value="Genomic_DNA"/>
</dbReference>
<name>A0A6J4LJW3_9CYAN</name>
<keyword evidence="1" id="KW-0175">Coiled coil</keyword>
<evidence type="ECO:0000256" key="2">
    <source>
        <dbReference type="SAM" id="MobiDB-lite"/>
    </source>
</evidence>
<gene>
    <name evidence="3" type="ORF">AVDCRST_MAG84-2109</name>
</gene>
<feature type="compositionally biased region" description="Basic residues" evidence="2">
    <location>
        <begin position="1"/>
        <end position="12"/>
    </location>
</feature>
<evidence type="ECO:0000256" key="1">
    <source>
        <dbReference type="SAM" id="Coils"/>
    </source>
</evidence>
<reference evidence="3" key="1">
    <citation type="submission" date="2020-02" db="EMBL/GenBank/DDBJ databases">
        <authorList>
            <person name="Meier V. D."/>
        </authorList>
    </citation>
    <scope>NUCLEOTIDE SEQUENCE</scope>
    <source>
        <strain evidence="3">AVDCRST_MAG84</strain>
    </source>
</reference>
<accession>A0A6J4LJW3</accession>